<dbReference type="InterPro" id="IPR017871">
    <property type="entry name" value="ABC_transporter-like_CS"/>
</dbReference>
<reference evidence="5 6" key="1">
    <citation type="submission" date="2018-04" db="EMBL/GenBank/DDBJ databases">
        <title>Novel Campyloabacter and Helicobacter Species and Strains.</title>
        <authorList>
            <person name="Mannion A.J."/>
            <person name="Shen Z."/>
            <person name="Fox J.G."/>
        </authorList>
    </citation>
    <scope>NUCLEOTIDE SEQUENCE [LARGE SCALE GENOMIC DNA]</scope>
    <source>
        <strain evidence="5 6">MIT 97-5075</strain>
    </source>
</reference>
<dbReference type="SUPFAM" id="SSF52540">
    <property type="entry name" value="P-loop containing nucleoside triphosphate hydrolases"/>
    <property type="match status" value="1"/>
</dbReference>
<name>A0A3D8J5M5_9HELI</name>
<evidence type="ECO:0000256" key="1">
    <source>
        <dbReference type="ARBA" id="ARBA00022448"/>
    </source>
</evidence>
<keyword evidence="6" id="KW-1185">Reference proteome</keyword>
<dbReference type="GO" id="GO:0005524">
    <property type="term" value="F:ATP binding"/>
    <property type="evidence" value="ECO:0007669"/>
    <property type="project" value="UniProtKB-KW"/>
</dbReference>
<dbReference type="InterPro" id="IPR003593">
    <property type="entry name" value="AAA+_ATPase"/>
</dbReference>
<evidence type="ECO:0000256" key="3">
    <source>
        <dbReference type="ARBA" id="ARBA00022840"/>
    </source>
</evidence>
<dbReference type="Proteomes" id="UP000256424">
    <property type="component" value="Unassembled WGS sequence"/>
</dbReference>
<keyword evidence="3 5" id="KW-0067">ATP-binding</keyword>
<evidence type="ECO:0000259" key="4">
    <source>
        <dbReference type="PROSITE" id="PS50893"/>
    </source>
</evidence>
<dbReference type="PROSITE" id="PS50893">
    <property type="entry name" value="ABC_TRANSPORTER_2"/>
    <property type="match status" value="1"/>
</dbReference>
<dbReference type="PROSITE" id="PS00211">
    <property type="entry name" value="ABC_TRANSPORTER_1"/>
    <property type="match status" value="1"/>
</dbReference>
<sequence length="279" mass="32211">MNHEIAISNLTKYYHNHKVLDSITLNVKKGEFIMLLGRSGCGKTTLLNILGGFEPFHSGFVRVQERTAGNAKHKDLESSLDSQKKSRFFTRSSYPKPIYQIKPNKKCIKIFQEYALLPWKSAFENIRFVLKANKIPDGDKIAKKYLEIVGLHEHSDKFPSALSGGQKQRVAIARAMCLKPDILLLDEPFSALDYFIRENLQKLILRLSKSLNMTIVFVTHDIDEAILLGDRIIILHEGKIVREFDNQQKPIKDSRDFYHLKERIAFELQGFEEMVEYNI</sequence>
<dbReference type="PANTHER" id="PTHR42781:SF4">
    <property type="entry name" value="SPERMIDINE_PUTRESCINE IMPORT ATP-BINDING PROTEIN POTA"/>
    <property type="match status" value="1"/>
</dbReference>
<protein>
    <submittedName>
        <fullName evidence="5">Nitrate ABC transporter ATP-binding protein</fullName>
    </submittedName>
</protein>
<evidence type="ECO:0000313" key="5">
    <source>
        <dbReference type="EMBL" id="RDU72773.1"/>
    </source>
</evidence>
<dbReference type="GO" id="GO:0016887">
    <property type="term" value="F:ATP hydrolysis activity"/>
    <property type="evidence" value="ECO:0007669"/>
    <property type="project" value="InterPro"/>
</dbReference>
<feature type="domain" description="ABC transporter" evidence="4">
    <location>
        <begin position="5"/>
        <end position="262"/>
    </location>
</feature>
<dbReference type="EMBL" id="NXLW01000005">
    <property type="protein sequence ID" value="RDU72773.1"/>
    <property type="molecule type" value="Genomic_DNA"/>
</dbReference>
<organism evidence="5 6">
    <name type="scientific">Helicobacter aurati</name>
    <dbReference type="NCBI Taxonomy" id="137778"/>
    <lineage>
        <taxon>Bacteria</taxon>
        <taxon>Pseudomonadati</taxon>
        <taxon>Campylobacterota</taxon>
        <taxon>Epsilonproteobacteria</taxon>
        <taxon>Campylobacterales</taxon>
        <taxon>Helicobacteraceae</taxon>
        <taxon>Helicobacter</taxon>
    </lineage>
</organism>
<comment type="caution">
    <text evidence="5">The sequence shown here is derived from an EMBL/GenBank/DDBJ whole genome shotgun (WGS) entry which is preliminary data.</text>
</comment>
<dbReference type="Gene3D" id="3.40.50.300">
    <property type="entry name" value="P-loop containing nucleotide triphosphate hydrolases"/>
    <property type="match status" value="1"/>
</dbReference>
<accession>A0A3D8J5M5</accession>
<dbReference type="InterPro" id="IPR003439">
    <property type="entry name" value="ABC_transporter-like_ATP-bd"/>
</dbReference>
<dbReference type="SMART" id="SM00382">
    <property type="entry name" value="AAA"/>
    <property type="match status" value="1"/>
</dbReference>
<dbReference type="Pfam" id="PF00005">
    <property type="entry name" value="ABC_tran"/>
    <property type="match status" value="1"/>
</dbReference>
<keyword evidence="2" id="KW-0547">Nucleotide-binding</keyword>
<gene>
    <name evidence="5" type="ORF">CQA66_03560</name>
</gene>
<keyword evidence="1" id="KW-0813">Transport</keyword>
<dbReference type="PANTHER" id="PTHR42781">
    <property type="entry name" value="SPERMIDINE/PUTRESCINE IMPORT ATP-BINDING PROTEIN POTA"/>
    <property type="match status" value="1"/>
</dbReference>
<evidence type="ECO:0000256" key="2">
    <source>
        <dbReference type="ARBA" id="ARBA00022741"/>
    </source>
</evidence>
<dbReference type="InterPro" id="IPR027417">
    <property type="entry name" value="P-loop_NTPase"/>
</dbReference>
<dbReference type="AlphaFoldDB" id="A0A3D8J5M5"/>
<proteinExistence type="predicted"/>
<evidence type="ECO:0000313" key="6">
    <source>
        <dbReference type="Proteomes" id="UP000256424"/>
    </source>
</evidence>
<dbReference type="InterPro" id="IPR050093">
    <property type="entry name" value="ABC_SmlMolc_Importer"/>
</dbReference>